<evidence type="ECO:0000313" key="2">
    <source>
        <dbReference type="Proteomes" id="UP000184356"/>
    </source>
</evidence>
<keyword evidence="2" id="KW-1185">Reference proteome</keyword>
<dbReference type="VEuPathDB" id="FungiDB:ASPSYDRAFT_45961"/>
<evidence type="ECO:0000313" key="1">
    <source>
        <dbReference type="EMBL" id="OJJ57987.1"/>
    </source>
</evidence>
<dbReference type="Proteomes" id="UP000184356">
    <property type="component" value="Unassembled WGS sequence"/>
</dbReference>
<dbReference type="AlphaFoldDB" id="A0A1L9TEX5"/>
<proteinExistence type="predicted"/>
<name>A0A1L9TEX5_9EURO</name>
<accession>A0A1L9TEX5</accession>
<organism evidence="1 2">
    <name type="scientific">Aspergillus sydowii CBS 593.65</name>
    <dbReference type="NCBI Taxonomy" id="1036612"/>
    <lineage>
        <taxon>Eukaryota</taxon>
        <taxon>Fungi</taxon>
        <taxon>Dikarya</taxon>
        <taxon>Ascomycota</taxon>
        <taxon>Pezizomycotina</taxon>
        <taxon>Eurotiomycetes</taxon>
        <taxon>Eurotiomycetidae</taxon>
        <taxon>Eurotiales</taxon>
        <taxon>Aspergillaceae</taxon>
        <taxon>Aspergillus</taxon>
        <taxon>Aspergillus subgen. Nidulantes</taxon>
    </lineage>
</organism>
<dbReference type="EMBL" id="KV878587">
    <property type="protein sequence ID" value="OJJ57987.1"/>
    <property type="molecule type" value="Genomic_DNA"/>
</dbReference>
<gene>
    <name evidence="1" type="ORF">ASPSYDRAFT_45961</name>
</gene>
<reference evidence="2" key="1">
    <citation type="journal article" date="2017" name="Genome Biol.">
        <title>Comparative genomics reveals high biological diversity and specific adaptations in the industrially and medically important fungal genus Aspergillus.</title>
        <authorList>
            <person name="de Vries R.P."/>
            <person name="Riley R."/>
            <person name="Wiebenga A."/>
            <person name="Aguilar-Osorio G."/>
            <person name="Amillis S."/>
            <person name="Uchima C.A."/>
            <person name="Anderluh G."/>
            <person name="Asadollahi M."/>
            <person name="Askin M."/>
            <person name="Barry K."/>
            <person name="Battaglia E."/>
            <person name="Bayram O."/>
            <person name="Benocci T."/>
            <person name="Braus-Stromeyer S.A."/>
            <person name="Caldana C."/>
            <person name="Canovas D."/>
            <person name="Cerqueira G.C."/>
            <person name="Chen F."/>
            <person name="Chen W."/>
            <person name="Choi C."/>
            <person name="Clum A."/>
            <person name="Dos Santos R.A."/>
            <person name="Damasio A.R."/>
            <person name="Diallinas G."/>
            <person name="Emri T."/>
            <person name="Fekete E."/>
            <person name="Flipphi M."/>
            <person name="Freyberg S."/>
            <person name="Gallo A."/>
            <person name="Gournas C."/>
            <person name="Habgood R."/>
            <person name="Hainaut M."/>
            <person name="Harispe M.L."/>
            <person name="Henrissat B."/>
            <person name="Hilden K.S."/>
            <person name="Hope R."/>
            <person name="Hossain A."/>
            <person name="Karabika E."/>
            <person name="Karaffa L."/>
            <person name="Karanyi Z."/>
            <person name="Krasevec N."/>
            <person name="Kuo A."/>
            <person name="Kusch H."/>
            <person name="LaButti K."/>
            <person name="Lagendijk E.L."/>
            <person name="Lapidus A."/>
            <person name="Levasseur A."/>
            <person name="Lindquist E."/>
            <person name="Lipzen A."/>
            <person name="Logrieco A.F."/>
            <person name="MacCabe A."/>
            <person name="Maekelae M.R."/>
            <person name="Malavazi I."/>
            <person name="Melin P."/>
            <person name="Meyer V."/>
            <person name="Mielnichuk N."/>
            <person name="Miskei M."/>
            <person name="Molnar A.P."/>
            <person name="Mule G."/>
            <person name="Ngan C.Y."/>
            <person name="Orejas M."/>
            <person name="Orosz E."/>
            <person name="Ouedraogo J.P."/>
            <person name="Overkamp K.M."/>
            <person name="Park H.-S."/>
            <person name="Perrone G."/>
            <person name="Piumi F."/>
            <person name="Punt P.J."/>
            <person name="Ram A.F."/>
            <person name="Ramon A."/>
            <person name="Rauscher S."/>
            <person name="Record E."/>
            <person name="Riano-Pachon D.M."/>
            <person name="Robert V."/>
            <person name="Roehrig J."/>
            <person name="Ruller R."/>
            <person name="Salamov A."/>
            <person name="Salih N.S."/>
            <person name="Samson R.A."/>
            <person name="Sandor E."/>
            <person name="Sanguinetti M."/>
            <person name="Schuetze T."/>
            <person name="Sepcic K."/>
            <person name="Shelest E."/>
            <person name="Sherlock G."/>
            <person name="Sophianopoulou V."/>
            <person name="Squina F.M."/>
            <person name="Sun H."/>
            <person name="Susca A."/>
            <person name="Todd R.B."/>
            <person name="Tsang A."/>
            <person name="Unkles S.E."/>
            <person name="van de Wiele N."/>
            <person name="van Rossen-Uffink D."/>
            <person name="Oliveira J.V."/>
            <person name="Vesth T.C."/>
            <person name="Visser J."/>
            <person name="Yu J.-H."/>
            <person name="Zhou M."/>
            <person name="Andersen M.R."/>
            <person name="Archer D.B."/>
            <person name="Baker S.E."/>
            <person name="Benoit I."/>
            <person name="Brakhage A.A."/>
            <person name="Braus G.H."/>
            <person name="Fischer R."/>
            <person name="Frisvad J.C."/>
            <person name="Goldman G.H."/>
            <person name="Houbraken J."/>
            <person name="Oakley B."/>
            <person name="Pocsi I."/>
            <person name="Scazzocchio C."/>
            <person name="Seiboth B."/>
            <person name="vanKuyk P.A."/>
            <person name="Wortman J."/>
            <person name="Dyer P.S."/>
            <person name="Grigoriev I.V."/>
        </authorList>
    </citation>
    <scope>NUCLEOTIDE SEQUENCE [LARGE SCALE GENOMIC DNA]</scope>
    <source>
        <strain evidence="2">CBS 593.65</strain>
    </source>
</reference>
<sequence>MSEMSSSQACCGLHCFCECLPPLYSLRRIPTSATRLNRFAESSIIPMSQSVAGTPLAPTSHGIGEDGLFGDIGKQILKHWI</sequence>
<dbReference type="RefSeq" id="XP_040701793.1">
    <property type="nucleotide sequence ID" value="XM_040847136.1"/>
</dbReference>
<dbReference type="GeneID" id="63763209"/>
<protein>
    <submittedName>
        <fullName evidence="1">Uncharacterized protein</fullName>
    </submittedName>
</protein>